<sequence>MFSGITDPAGKWEEDVTTRHNFIPLLKSVGFPEWLAIFCNGGQQSVQNIIKTDTGYNITGKQAKGDNFTTIITKRRGRQEHFHFFLEFDNITSNSKVQINETTGQETLVYYFYRNNSSTPFVKTRRTYSNGNRMKYTFVNTNNTDKAYSFLTRSTTPTKLN</sequence>
<proteinExistence type="predicted"/>
<dbReference type="EMBL" id="HACA01033170">
    <property type="protein sequence ID" value="CDW50531.1"/>
    <property type="molecule type" value="Transcribed_RNA"/>
</dbReference>
<dbReference type="AlphaFoldDB" id="A0A0K2VKL0"/>
<accession>A0A0K2VKL0</accession>
<protein>
    <submittedName>
        <fullName evidence="1">Uncharacterized protein</fullName>
    </submittedName>
</protein>
<organism evidence="1">
    <name type="scientific">Lepeophtheirus salmonis</name>
    <name type="common">Salmon louse</name>
    <name type="synonym">Caligus salmonis</name>
    <dbReference type="NCBI Taxonomy" id="72036"/>
    <lineage>
        <taxon>Eukaryota</taxon>
        <taxon>Metazoa</taxon>
        <taxon>Ecdysozoa</taxon>
        <taxon>Arthropoda</taxon>
        <taxon>Crustacea</taxon>
        <taxon>Multicrustacea</taxon>
        <taxon>Hexanauplia</taxon>
        <taxon>Copepoda</taxon>
        <taxon>Siphonostomatoida</taxon>
        <taxon>Caligidae</taxon>
        <taxon>Lepeophtheirus</taxon>
    </lineage>
</organism>
<reference evidence="1" key="1">
    <citation type="submission" date="2014-05" db="EMBL/GenBank/DDBJ databases">
        <authorList>
            <person name="Chronopoulou M."/>
        </authorList>
    </citation>
    <scope>NUCLEOTIDE SEQUENCE</scope>
    <source>
        <tissue evidence="1">Whole organism</tissue>
    </source>
</reference>
<evidence type="ECO:0000313" key="1">
    <source>
        <dbReference type="EMBL" id="CDW50531.1"/>
    </source>
</evidence>
<name>A0A0K2VKL0_LEPSM</name>